<evidence type="ECO:0000256" key="4">
    <source>
        <dbReference type="ARBA" id="ARBA00022840"/>
    </source>
</evidence>
<dbReference type="PANTHER" id="PTHR42798">
    <property type="entry name" value="LIPOPROTEIN-RELEASING SYSTEM ATP-BINDING PROTEIN LOLD"/>
    <property type="match status" value="1"/>
</dbReference>
<dbReference type="EMBL" id="CACRSQ010000007">
    <property type="protein sequence ID" value="VYT34002.1"/>
    <property type="molecule type" value="Genomic_DNA"/>
</dbReference>
<dbReference type="SMART" id="SM00382">
    <property type="entry name" value="AAA"/>
    <property type="match status" value="1"/>
</dbReference>
<dbReference type="CDD" id="cd03255">
    <property type="entry name" value="ABC_MJ0796_LolCDE_FtsE"/>
    <property type="match status" value="1"/>
</dbReference>
<reference evidence="5" key="1">
    <citation type="submission" date="2019-11" db="EMBL/GenBank/DDBJ databases">
        <authorList>
            <person name="Feng L."/>
        </authorList>
    </citation>
    <scope>NUCLEOTIDE SEQUENCE</scope>
    <source>
        <strain evidence="5">AcaccaeLFYP115</strain>
    </source>
</reference>
<dbReference type="RefSeq" id="WP_006566566.1">
    <property type="nucleotide sequence ID" value="NZ_BAABRZ010000002.1"/>
</dbReference>
<name>A0A6N2VZ66_9FIRM</name>
<dbReference type="FunFam" id="3.40.50.300:FF:000032">
    <property type="entry name" value="Export ABC transporter ATP-binding protein"/>
    <property type="match status" value="1"/>
</dbReference>
<dbReference type="GO" id="GO:0098796">
    <property type="term" value="C:membrane protein complex"/>
    <property type="evidence" value="ECO:0007669"/>
    <property type="project" value="UniProtKB-ARBA"/>
</dbReference>
<keyword evidence="3" id="KW-0547">Nucleotide-binding</keyword>
<dbReference type="GeneID" id="69469967"/>
<dbReference type="InterPro" id="IPR003439">
    <property type="entry name" value="ABC_transporter-like_ATP-bd"/>
</dbReference>
<evidence type="ECO:0000313" key="5">
    <source>
        <dbReference type="EMBL" id="VYT34002.1"/>
    </source>
</evidence>
<protein>
    <submittedName>
        <fullName evidence="5">ABC transporter ATP-binding protein YxdL</fullName>
    </submittedName>
</protein>
<dbReference type="InterPro" id="IPR027417">
    <property type="entry name" value="P-loop_NTPase"/>
</dbReference>
<dbReference type="GO" id="GO:0005524">
    <property type="term" value="F:ATP binding"/>
    <property type="evidence" value="ECO:0007669"/>
    <property type="project" value="UniProtKB-KW"/>
</dbReference>
<keyword evidence="2" id="KW-0813">Transport</keyword>
<organism evidence="5">
    <name type="scientific">Anaerostipes caccae</name>
    <dbReference type="NCBI Taxonomy" id="105841"/>
    <lineage>
        <taxon>Bacteria</taxon>
        <taxon>Bacillati</taxon>
        <taxon>Bacillota</taxon>
        <taxon>Clostridia</taxon>
        <taxon>Lachnospirales</taxon>
        <taxon>Lachnospiraceae</taxon>
        <taxon>Anaerostipes</taxon>
    </lineage>
</organism>
<evidence type="ECO:0000256" key="3">
    <source>
        <dbReference type="ARBA" id="ARBA00022741"/>
    </source>
</evidence>
<gene>
    <name evidence="5" type="primary">yxdL</name>
    <name evidence="5" type="ORF">ACLFYP115_02816</name>
</gene>
<dbReference type="PANTHER" id="PTHR42798:SF7">
    <property type="entry name" value="ALPHA-D-RIBOSE 1-METHYLPHOSPHONATE 5-TRIPHOSPHATE SYNTHASE SUBUNIT PHNL"/>
    <property type="match status" value="1"/>
</dbReference>
<dbReference type="Gene3D" id="3.40.50.300">
    <property type="entry name" value="P-loop containing nucleotide triphosphate hydrolases"/>
    <property type="match status" value="1"/>
</dbReference>
<dbReference type="GO" id="GO:0022857">
    <property type="term" value="F:transmembrane transporter activity"/>
    <property type="evidence" value="ECO:0007669"/>
    <property type="project" value="UniProtKB-ARBA"/>
</dbReference>
<sequence length="256" mass="28232">MTGKKLEIESLTKYYGKKENITKALNGISFQVVDSEFIGIMGSSGSGKTTLLNCISTASNPTGGRILLKGQDISKFTRKELENYRGRQMGYLFQNFELIDNMTAAENILLPAAIHNAGRMKHRLKELAVCLDIEDILGKFPSELSGGQKQRAAAARALLLNPEILLADEPTGALDSKNARLLMQKLSDLNREQKATILMVTHDANVASYCSRILFIQDGVIFHQLRKRVPAESRQEFYDRIIAVMAQLGGGSANVL</sequence>
<dbReference type="InterPro" id="IPR003593">
    <property type="entry name" value="AAA+_ATPase"/>
</dbReference>
<keyword evidence="4 5" id="KW-0067">ATP-binding</keyword>
<accession>A0A6N2VZ66</accession>
<evidence type="ECO:0000256" key="2">
    <source>
        <dbReference type="ARBA" id="ARBA00022448"/>
    </source>
</evidence>
<evidence type="ECO:0000256" key="1">
    <source>
        <dbReference type="ARBA" id="ARBA00005417"/>
    </source>
</evidence>
<dbReference type="PROSITE" id="PS50893">
    <property type="entry name" value="ABC_TRANSPORTER_2"/>
    <property type="match status" value="1"/>
</dbReference>
<proteinExistence type="inferred from homology"/>
<dbReference type="InterPro" id="IPR017911">
    <property type="entry name" value="MacB-like_ATP-bd"/>
</dbReference>
<dbReference type="SUPFAM" id="SSF52540">
    <property type="entry name" value="P-loop containing nucleoside triphosphate hydrolases"/>
    <property type="match status" value="1"/>
</dbReference>
<dbReference type="GO" id="GO:0016887">
    <property type="term" value="F:ATP hydrolysis activity"/>
    <property type="evidence" value="ECO:0007669"/>
    <property type="project" value="InterPro"/>
</dbReference>
<comment type="similarity">
    <text evidence="1">Belongs to the ABC transporter superfamily.</text>
</comment>
<dbReference type="AlphaFoldDB" id="A0A6N2VZ66"/>
<dbReference type="Pfam" id="PF00005">
    <property type="entry name" value="ABC_tran"/>
    <property type="match status" value="1"/>
</dbReference>